<dbReference type="Proteomes" id="UP001176961">
    <property type="component" value="Unassembled WGS sequence"/>
</dbReference>
<accession>A0AA36GRP8</accession>
<organism evidence="2 3">
    <name type="scientific">Cylicocyclus nassatus</name>
    <name type="common">Nematode worm</name>
    <dbReference type="NCBI Taxonomy" id="53992"/>
    <lineage>
        <taxon>Eukaryota</taxon>
        <taxon>Metazoa</taxon>
        <taxon>Ecdysozoa</taxon>
        <taxon>Nematoda</taxon>
        <taxon>Chromadorea</taxon>
        <taxon>Rhabditida</taxon>
        <taxon>Rhabditina</taxon>
        <taxon>Rhabditomorpha</taxon>
        <taxon>Strongyloidea</taxon>
        <taxon>Strongylidae</taxon>
        <taxon>Cylicocyclus</taxon>
    </lineage>
</organism>
<keyword evidence="1" id="KW-0812">Transmembrane</keyword>
<dbReference type="AlphaFoldDB" id="A0AA36GRP8"/>
<comment type="caution">
    <text evidence="2">The sequence shown here is derived from an EMBL/GenBank/DDBJ whole genome shotgun (WGS) entry which is preliminary data.</text>
</comment>
<protein>
    <submittedName>
        <fullName evidence="2">Uncharacterized protein</fullName>
    </submittedName>
</protein>
<sequence length="311" mass="34804">MARPLTLSDKERKSFDIGFDYIPAEIQFEECAKIRRMFVGMQSYFDVVLYPILVFTALTNASEEENGIKEFLVVMGLRRETLALSSVIFASFKAVFAVAVAGGPIWNLHQSVTLDVIFPTLLLCIGAAAMGLLCSRMVKSTTAALIVSCFVVVVSNAVDRFLKNYRKDIFHHICLLSIFSAYQKCIFAIRLSYFRGVENIFANLFAYEDVINVGTSLIIMVFDIAIFISLAVLLDYMSHAPTALCYRKFLADVKTAPDIIESYHDSWHEKSTEAVEPALLVDSVSKVWENTGEVALKKVNMKAYSGQVLTY</sequence>
<keyword evidence="3" id="KW-1185">Reference proteome</keyword>
<evidence type="ECO:0000313" key="2">
    <source>
        <dbReference type="EMBL" id="CAJ0597024.1"/>
    </source>
</evidence>
<dbReference type="EMBL" id="CATQJL010000223">
    <property type="protein sequence ID" value="CAJ0597024.1"/>
    <property type="molecule type" value="Genomic_DNA"/>
</dbReference>
<feature type="transmembrane region" description="Helical" evidence="1">
    <location>
        <begin position="82"/>
        <end position="104"/>
    </location>
</feature>
<gene>
    <name evidence="2" type="ORF">CYNAS_LOCUS9007</name>
</gene>
<proteinExistence type="predicted"/>
<evidence type="ECO:0000313" key="3">
    <source>
        <dbReference type="Proteomes" id="UP001176961"/>
    </source>
</evidence>
<feature type="transmembrane region" description="Helical" evidence="1">
    <location>
        <begin position="213"/>
        <end position="234"/>
    </location>
</feature>
<name>A0AA36GRP8_CYLNA</name>
<feature type="transmembrane region" description="Helical" evidence="1">
    <location>
        <begin position="116"/>
        <end position="138"/>
    </location>
</feature>
<feature type="transmembrane region" description="Helical" evidence="1">
    <location>
        <begin position="169"/>
        <end position="193"/>
    </location>
</feature>
<evidence type="ECO:0000256" key="1">
    <source>
        <dbReference type="SAM" id="Phobius"/>
    </source>
</evidence>
<keyword evidence="1" id="KW-0472">Membrane</keyword>
<reference evidence="2" key="1">
    <citation type="submission" date="2023-07" db="EMBL/GenBank/DDBJ databases">
        <authorList>
            <consortium name="CYATHOMIX"/>
        </authorList>
    </citation>
    <scope>NUCLEOTIDE SEQUENCE</scope>
    <source>
        <strain evidence="2">N/A</strain>
    </source>
</reference>
<keyword evidence="1" id="KW-1133">Transmembrane helix</keyword>